<evidence type="ECO:0000313" key="2">
    <source>
        <dbReference type="EMBL" id="MBL0404083.1"/>
    </source>
</evidence>
<accession>A0A937CWR1</accession>
<dbReference type="Proteomes" id="UP000605848">
    <property type="component" value="Unassembled WGS sequence"/>
</dbReference>
<dbReference type="InterPro" id="IPR036465">
    <property type="entry name" value="vWFA_dom_sf"/>
</dbReference>
<evidence type="ECO:0000256" key="1">
    <source>
        <dbReference type="SAM" id="SignalP"/>
    </source>
</evidence>
<dbReference type="Pfam" id="PF06707">
    <property type="entry name" value="DUF1194"/>
    <property type="match status" value="1"/>
</dbReference>
<feature type="chain" id="PRO_5037626002" evidence="1">
    <location>
        <begin position="27"/>
        <end position="263"/>
    </location>
</feature>
<keyword evidence="3" id="KW-1185">Reference proteome</keyword>
<dbReference type="CDD" id="cd00198">
    <property type="entry name" value="vWFA"/>
    <property type="match status" value="1"/>
</dbReference>
<protein>
    <submittedName>
        <fullName evidence="2">DUF1194 domain-containing protein</fullName>
    </submittedName>
</protein>
<dbReference type="EMBL" id="JAEQMY010000010">
    <property type="protein sequence ID" value="MBL0404083.1"/>
    <property type="molecule type" value="Genomic_DNA"/>
</dbReference>
<dbReference type="InterPro" id="IPR010607">
    <property type="entry name" value="DUF1194"/>
</dbReference>
<feature type="signal peptide" evidence="1">
    <location>
        <begin position="1"/>
        <end position="26"/>
    </location>
</feature>
<gene>
    <name evidence="2" type="ORF">JKG68_08915</name>
</gene>
<name>A0A937CWR1_9HYPH</name>
<comment type="caution">
    <text evidence="2">The sequence shown here is derived from an EMBL/GenBank/DDBJ whole genome shotgun (WGS) entry which is preliminary data.</text>
</comment>
<organism evidence="2 3">
    <name type="scientific">Microvirga aerilata</name>
    <dbReference type="NCBI Taxonomy" id="670292"/>
    <lineage>
        <taxon>Bacteria</taxon>
        <taxon>Pseudomonadati</taxon>
        <taxon>Pseudomonadota</taxon>
        <taxon>Alphaproteobacteria</taxon>
        <taxon>Hyphomicrobiales</taxon>
        <taxon>Methylobacteriaceae</taxon>
        <taxon>Microvirga</taxon>
    </lineage>
</organism>
<reference evidence="2" key="1">
    <citation type="submission" date="2021-01" db="EMBL/GenBank/DDBJ databases">
        <title>Microvirga sp.</title>
        <authorList>
            <person name="Kim M.K."/>
        </authorList>
    </citation>
    <scope>NUCLEOTIDE SEQUENCE</scope>
    <source>
        <strain evidence="2">5420S-16</strain>
    </source>
</reference>
<evidence type="ECO:0000313" key="3">
    <source>
        <dbReference type="Proteomes" id="UP000605848"/>
    </source>
</evidence>
<dbReference type="SUPFAM" id="SSF53300">
    <property type="entry name" value="vWA-like"/>
    <property type="match status" value="1"/>
</dbReference>
<dbReference type="AlphaFoldDB" id="A0A937CWR1"/>
<proteinExistence type="predicted"/>
<dbReference type="Gene3D" id="3.40.50.410">
    <property type="entry name" value="von Willebrand factor, type A domain"/>
    <property type="match status" value="1"/>
</dbReference>
<sequence>MVRLNRFATVALMVLSLFFHLTPANAENEVDLALVLAVDISNSMDPEEQELQRQGFVEAFRSPLVHKAISSGMLGRIAVVYLEWAGSPIQYITVPWTQIGGPEDALSFADRLAQAPIRRGPRTSISGAIDASMKLLSESNVEAVRRVIDISGDGVNNQGRSITDAREDAVAQGVIINGLPLLLNRPTNYWDSENLDEYYRDCVIAGPGAFMIPVRERHQFAEAIKTKIIREIAGVAPEALIVPTQAQSERSTNCQMGADPWRN</sequence>
<dbReference type="RefSeq" id="WP_202058362.1">
    <property type="nucleotide sequence ID" value="NZ_JAEQMY010000010.1"/>
</dbReference>
<keyword evidence="1" id="KW-0732">Signal</keyword>